<name>A0A0E3KRI0_METTE</name>
<dbReference type="GeneID" id="41603009"/>
<sequence>MALEVGVLIGFLVIFLAVLLGPFKIRVIEENLEPFLLVCGIAAMTLSGFVEIPGEETGWRMEIIEEALTSPLHVGEIAGIWIGIFQIVLIVGLIIYKWHEPIHKVIRKLTDILSVKILGFLLIVVLGLSSSIMSAILASIILVEVVNAMPISRKSKIDLTIIACFSIGLGAALTPLGEPLSTIAVSKLSGEPYHADFMFLFNMLGKYIIPGILAFGIVGMFFLGKTSPKDQGIGASDYSETLKDVIMRAVKVYVFIAALVLLGEGFKPLILEYFIKIPSGILYWVNMVSAILDNATLCAAEIGPALSELQIKSILMGLLIAGGMLIPGNIPNIISAGKLGITSREWARLGVPMGLVAMAVYFVIIFVLGI</sequence>
<feature type="transmembrane region" description="Helical" evidence="1">
    <location>
        <begin position="157"/>
        <end position="177"/>
    </location>
</feature>
<feature type="transmembrane region" description="Helical" evidence="1">
    <location>
        <begin position="6"/>
        <end position="23"/>
    </location>
</feature>
<accession>A0A0E3KRI0</accession>
<dbReference type="RefSeq" id="WP_048167423.1">
    <property type="nucleotide sequence ID" value="NZ_CP009502.1"/>
</dbReference>
<evidence type="ECO:0000313" key="2">
    <source>
        <dbReference type="EMBL" id="AKB15973.1"/>
    </source>
</evidence>
<dbReference type="AlphaFoldDB" id="A0A0E3KRI0"/>
<dbReference type="KEGG" id="mthe:MSTHC_1655"/>
<dbReference type="InterPro" id="IPR012443">
    <property type="entry name" value="DUF1646"/>
</dbReference>
<evidence type="ECO:0000313" key="3">
    <source>
        <dbReference type="Proteomes" id="UP000056925"/>
    </source>
</evidence>
<feature type="transmembrane region" description="Helical" evidence="1">
    <location>
        <begin position="281"/>
        <end position="302"/>
    </location>
</feature>
<organism evidence="2 3">
    <name type="scientific">Methanosarcina thermophila CHTI-55</name>
    <dbReference type="NCBI Taxonomy" id="1434121"/>
    <lineage>
        <taxon>Archaea</taxon>
        <taxon>Methanobacteriati</taxon>
        <taxon>Methanobacteriota</taxon>
        <taxon>Stenosarchaea group</taxon>
        <taxon>Methanomicrobia</taxon>
        <taxon>Methanosarcinales</taxon>
        <taxon>Methanosarcinaceae</taxon>
        <taxon>Methanosarcina</taxon>
    </lineage>
</organism>
<gene>
    <name evidence="2" type="ORF">MSTHC_1655</name>
</gene>
<feature type="transmembrane region" description="Helical" evidence="1">
    <location>
        <begin position="252"/>
        <end position="275"/>
    </location>
</feature>
<proteinExistence type="predicted"/>
<dbReference type="PIRSF" id="PIRSF019205">
    <property type="entry name" value="DUF1646"/>
    <property type="match status" value="1"/>
</dbReference>
<protein>
    <submittedName>
        <fullName evidence="2">Cation transporter</fullName>
    </submittedName>
</protein>
<feature type="transmembrane region" description="Helical" evidence="1">
    <location>
        <begin position="35"/>
        <end position="54"/>
    </location>
</feature>
<dbReference type="Proteomes" id="UP000056925">
    <property type="component" value="Chromosome"/>
</dbReference>
<feature type="transmembrane region" description="Helical" evidence="1">
    <location>
        <begin position="74"/>
        <end position="96"/>
    </location>
</feature>
<keyword evidence="1" id="KW-0472">Membrane</keyword>
<keyword evidence="1" id="KW-0812">Transmembrane</keyword>
<reference evidence="2 3" key="1">
    <citation type="submission" date="2014-07" db="EMBL/GenBank/DDBJ databases">
        <title>Methanogenic archaea and the global carbon cycle.</title>
        <authorList>
            <person name="Henriksen J.R."/>
            <person name="Luke J."/>
            <person name="Reinhart S."/>
            <person name="Benedict M.N."/>
            <person name="Youngblut N.D."/>
            <person name="Metcalf M.E."/>
            <person name="Whitaker R.J."/>
            <person name="Metcalf W.W."/>
        </authorList>
    </citation>
    <scope>NUCLEOTIDE SEQUENCE [LARGE SCALE GENOMIC DNA]</scope>
    <source>
        <strain evidence="2 3">CHTI-55</strain>
    </source>
</reference>
<feature type="transmembrane region" description="Helical" evidence="1">
    <location>
        <begin position="197"/>
        <end position="223"/>
    </location>
</feature>
<evidence type="ECO:0000256" key="1">
    <source>
        <dbReference type="SAM" id="Phobius"/>
    </source>
</evidence>
<keyword evidence="1" id="KW-1133">Transmembrane helix</keyword>
<dbReference type="PATRIC" id="fig|1434121.4.peg.2031"/>
<feature type="transmembrane region" description="Helical" evidence="1">
    <location>
        <begin position="314"/>
        <end position="334"/>
    </location>
</feature>
<dbReference type="Pfam" id="PF07854">
    <property type="entry name" value="DUF1646"/>
    <property type="match status" value="1"/>
</dbReference>
<dbReference type="EMBL" id="CP009502">
    <property type="protein sequence ID" value="AKB15973.1"/>
    <property type="molecule type" value="Genomic_DNA"/>
</dbReference>
<feature type="transmembrane region" description="Helical" evidence="1">
    <location>
        <begin position="346"/>
        <end position="368"/>
    </location>
</feature>
<dbReference type="HOGENOM" id="CLU_822987_0_0_2"/>